<dbReference type="RefSeq" id="WP_022637777.1">
    <property type="nucleotide sequence ID" value="NZ_ASJR01000036.1"/>
</dbReference>
<sequence>MGHDAFKNMPKKEKTIPKNRYLENNDDGFNLLAQLISAESDVSAESEEILRDLENMVDKEFLELAMNNDCPRSAKIYSDLQKVYEDLVDVVNFPVLENTFTVAVGGGFSAGKSRFLNALLDEKNLLPTDTSPTTAIPTYILNGEENAVFALNQFQHRTEIDEEALHAISHAFNAAYNVTFSHILKRISVERTSIPYTNITFLDTPGYSKADDVIQRNNNTDEHIAKEHLRTADYLIWLVDIQNGTIPEPDINFILGLDYELEVLVVMNKADKKIESEVKKVVETARKDLKKNGIPTYDVIGFSSSKNIEYSESKTVLRDFLKK</sequence>
<dbReference type="PANTHER" id="PTHR10465:SF0">
    <property type="entry name" value="SARCALUMENIN"/>
    <property type="match status" value="1"/>
</dbReference>
<evidence type="ECO:0000313" key="7">
    <source>
        <dbReference type="EMBL" id="ERP30743.1"/>
    </source>
</evidence>
<keyword evidence="8" id="KW-1185">Reference proteome</keyword>
<dbReference type="OrthoDB" id="9816479at2"/>
<dbReference type="Proteomes" id="UP000017148">
    <property type="component" value="Unassembled WGS sequence"/>
</dbReference>
<evidence type="ECO:0000259" key="6">
    <source>
        <dbReference type="Pfam" id="PF00350"/>
    </source>
</evidence>
<evidence type="ECO:0000256" key="3">
    <source>
        <dbReference type="ARBA" id="ARBA00022801"/>
    </source>
</evidence>
<dbReference type="Gene3D" id="3.40.50.300">
    <property type="entry name" value="P-loop containing nucleotide triphosphate hydrolases"/>
    <property type="match status" value="1"/>
</dbReference>
<dbReference type="InterPro" id="IPR027094">
    <property type="entry name" value="Mitofusin_fam"/>
</dbReference>
<dbReference type="InterPro" id="IPR045063">
    <property type="entry name" value="Dynamin_N"/>
</dbReference>
<gene>
    <name evidence="7" type="ORF">CALK_2434</name>
</gene>
<dbReference type="eggNOG" id="COG0699">
    <property type="taxonomic scope" value="Bacteria"/>
</dbReference>
<dbReference type="GO" id="GO:0003924">
    <property type="term" value="F:GTPase activity"/>
    <property type="evidence" value="ECO:0007669"/>
    <property type="project" value="InterPro"/>
</dbReference>
<dbReference type="AlphaFoldDB" id="U7D457"/>
<keyword evidence="4" id="KW-0342">GTP-binding</keyword>
<accession>U7D457</accession>
<keyword evidence="5" id="KW-0472">Membrane</keyword>
<proteinExistence type="predicted"/>
<comment type="caution">
    <text evidence="7">The sequence shown here is derived from an EMBL/GenBank/DDBJ whole genome shotgun (WGS) entry which is preliminary data.</text>
</comment>
<keyword evidence="3" id="KW-0378">Hydrolase</keyword>
<dbReference type="PANTHER" id="PTHR10465">
    <property type="entry name" value="TRANSMEMBRANE GTPASE FZO1"/>
    <property type="match status" value="1"/>
</dbReference>
<name>U7D457_9BACT</name>
<evidence type="ECO:0000256" key="5">
    <source>
        <dbReference type="ARBA" id="ARBA00023136"/>
    </source>
</evidence>
<feature type="domain" description="Dynamin N-terminal" evidence="6">
    <location>
        <begin position="102"/>
        <end position="243"/>
    </location>
</feature>
<reference evidence="7 8" key="1">
    <citation type="journal article" date="2013" name="Environ. Microbiol.">
        <title>Genome analysis of Chitinivibrio alkaliphilus gen. nov., sp. nov., a novel extremely haloalkaliphilic anaerobic chitinolytic bacterium from the candidate phylum Termite Group 3.</title>
        <authorList>
            <person name="Sorokin D.Y."/>
            <person name="Gumerov V.M."/>
            <person name="Rakitin A.L."/>
            <person name="Beletsky A.V."/>
            <person name="Damste J.S."/>
            <person name="Muyzer G."/>
            <person name="Mardanov A.V."/>
            <person name="Ravin N.V."/>
        </authorList>
    </citation>
    <scope>NUCLEOTIDE SEQUENCE [LARGE SCALE GENOMIC DNA]</scope>
    <source>
        <strain evidence="7 8">ACht1</strain>
    </source>
</reference>
<evidence type="ECO:0000256" key="1">
    <source>
        <dbReference type="ARBA" id="ARBA00004370"/>
    </source>
</evidence>
<dbReference type="GO" id="GO:0005525">
    <property type="term" value="F:GTP binding"/>
    <property type="evidence" value="ECO:0007669"/>
    <property type="project" value="UniProtKB-KW"/>
</dbReference>
<dbReference type="STRING" id="1313304.CALK_2434"/>
<protein>
    <recommendedName>
        <fullName evidence="6">Dynamin N-terminal domain-containing protein</fullName>
    </recommendedName>
</protein>
<keyword evidence="2" id="KW-0547">Nucleotide-binding</keyword>
<dbReference type="InterPro" id="IPR027417">
    <property type="entry name" value="P-loop_NTPase"/>
</dbReference>
<organism evidence="7 8">
    <name type="scientific">Chitinivibrio alkaliphilus ACht1</name>
    <dbReference type="NCBI Taxonomy" id="1313304"/>
    <lineage>
        <taxon>Bacteria</taxon>
        <taxon>Pseudomonadati</taxon>
        <taxon>Fibrobacterota</taxon>
        <taxon>Chitinivibrionia</taxon>
        <taxon>Chitinivibrionales</taxon>
        <taxon>Chitinivibrionaceae</taxon>
        <taxon>Chitinivibrio</taxon>
    </lineage>
</organism>
<dbReference type="SUPFAM" id="SSF52540">
    <property type="entry name" value="P-loop containing nucleoside triphosphate hydrolases"/>
    <property type="match status" value="1"/>
</dbReference>
<comment type="subcellular location">
    <subcellularLocation>
        <location evidence="1">Membrane</location>
    </subcellularLocation>
</comment>
<evidence type="ECO:0000256" key="2">
    <source>
        <dbReference type="ARBA" id="ARBA00022741"/>
    </source>
</evidence>
<dbReference type="GO" id="GO:0016020">
    <property type="term" value="C:membrane"/>
    <property type="evidence" value="ECO:0007669"/>
    <property type="project" value="UniProtKB-SubCell"/>
</dbReference>
<evidence type="ECO:0000256" key="4">
    <source>
        <dbReference type="ARBA" id="ARBA00023134"/>
    </source>
</evidence>
<dbReference type="Pfam" id="PF00350">
    <property type="entry name" value="Dynamin_N"/>
    <property type="match status" value="1"/>
</dbReference>
<dbReference type="EMBL" id="ASJR01000036">
    <property type="protein sequence ID" value="ERP30743.1"/>
    <property type="molecule type" value="Genomic_DNA"/>
</dbReference>
<dbReference type="PATRIC" id="fig|1313304.3.peg.2315"/>
<evidence type="ECO:0000313" key="8">
    <source>
        <dbReference type="Proteomes" id="UP000017148"/>
    </source>
</evidence>